<gene>
    <name evidence="1" type="ORF">ACFQRG_12450</name>
</gene>
<sequence>MNELLKKGFFLGLGAAVASKERVEKYVNDLVEKKEIAPQEAKGILSELQEKGKGKQNEWNEQFRKEITSSLKQIGFVSREDMNEMNERLEALERKLDTIIQNTNKED</sequence>
<dbReference type="PANTHER" id="PTHR38664:SF1">
    <property type="entry name" value="SLR0058 PROTEIN"/>
    <property type="match status" value="1"/>
</dbReference>
<evidence type="ECO:0000313" key="2">
    <source>
        <dbReference type="Proteomes" id="UP001596505"/>
    </source>
</evidence>
<protein>
    <submittedName>
        <fullName evidence="1">Phasin family protein</fullName>
    </submittedName>
</protein>
<dbReference type="Pfam" id="PF05597">
    <property type="entry name" value="Phasin"/>
    <property type="match status" value="1"/>
</dbReference>
<dbReference type="EMBL" id="JBHTCO010000015">
    <property type="protein sequence ID" value="MFC7393764.1"/>
    <property type="molecule type" value="Genomic_DNA"/>
</dbReference>
<dbReference type="RefSeq" id="WP_380966415.1">
    <property type="nucleotide sequence ID" value="NZ_JBHTCO010000015.1"/>
</dbReference>
<dbReference type="InterPro" id="IPR008769">
    <property type="entry name" value="PhaF_PhaI"/>
</dbReference>
<keyword evidence="2" id="KW-1185">Reference proteome</keyword>
<proteinExistence type="predicted"/>
<dbReference type="Proteomes" id="UP001596505">
    <property type="component" value="Unassembled WGS sequence"/>
</dbReference>
<comment type="caution">
    <text evidence="1">The sequence shown here is derived from an EMBL/GenBank/DDBJ whole genome shotgun (WGS) entry which is preliminary data.</text>
</comment>
<reference evidence="2" key="1">
    <citation type="journal article" date="2019" name="Int. J. Syst. Evol. Microbiol.">
        <title>The Global Catalogue of Microorganisms (GCM) 10K type strain sequencing project: providing services to taxonomists for standard genome sequencing and annotation.</title>
        <authorList>
            <consortium name="The Broad Institute Genomics Platform"/>
            <consortium name="The Broad Institute Genome Sequencing Center for Infectious Disease"/>
            <person name="Wu L."/>
            <person name="Ma J."/>
        </authorList>
    </citation>
    <scope>NUCLEOTIDE SEQUENCE [LARGE SCALE GENOMIC DNA]</scope>
    <source>
        <strain evidence="2">CGMCC 1.16305</strain>
    </source>
</reference>
<accession>A0ABW2PX89</accession>
<dbReference type="PANTHER" id="PTHR38664">
    <property type="entry name" value="SLR0058 PROTEIN"/>
    <property type="match status" value="1"/>
</dbReference>
<name>A0ABW2PX89_9BACL</name>
<organism evidence="1 2">
    <name type="scientific">Scopulibacillus cellulosilyticus</name>
    <dbReference type="NCBI Taxonomy" id="2665665"/>
    <lineage>
        <taxon>Bacteria</taxon>
        <taxon>Bacillati</taxon>
        <taxon>Bacillota</taxon>
        <taxon>Bacilli</taxon>
        <taxon>Bacillales</taxon>
        <taxon>Sporolactobacillaceae</taxon>
        <taxon>Scopulibacillus</taxon>
    </lineage>
</organism>
<evidence type="ECO:0000313" key="1">
    <source>
        <dbReference type="EMBL" id="MFC7393764.1"/>
    </source>
</evidence>